<dbReference type="SUPFAM" id="SSF53474">
    <property type="entry name" value="alpha/beta-Hydrolases"/>
    <property type="match status" value="1"/>
</dbReference>
<dbReference type="STRING" id="1108044.GOOTI_128_00360"/>
<organism evidence="2 3">
    <name type="scientific">Gordonia otitidis (strain DSM 44809 / CCUG 52243 / JCM 12355 / NBRC 100426 / IFM 10032)</name>
    <dbReference type="NCBI Taxonomy" id="1108044"/>
    <lineage>
        <taxon>Bacteria</taxon>
        <taxon>Bacillati</taxon>
        <taxon>Actinomycetota</taxon>
        <taxon>Actinomycetes</taxon>
        <taxon>Mycobacteriales</taxon>
        <taxon>Gordoniaceae</taxon>
        <taxon>Gordonia</taxon>
    </lineage>
</organism>
<protein>
    <submittedName>
        <fullName evidence="2">Hydrolase</fullName>
    </submittedName>
</protein>
<dbReference type="RefSeq" id="WP_007239121.1">
    <property type="nucleotide sequence ID" value="NZ_BAFB01000128.1"/>
</dbReference>
<sequence length="267" mass="28073">MTEPAAVPTPDDGGSPTIVLIHGAWAGTWVWDRLLEPLDLAGMRPLPVRLPGVGPTLDRPASLGDVVDEVLRQIDDVDGPLLLVGHSGGGVVATQVAERISERVCGVAYIAGMMLPSDWNFGDLCDAAGLRPPVGIAAFLTVSDDGETTSVPPEAAASVFFQKADPADAIAASRSLCPQRESGRLIAPHWTAERFGRIPRLYVEATDDRSVPVAAQRRMQQLVPGAEVITLGSDHAPQLSEPASVVRAITEFARKATATCFPQGCGG</sequence>
<comment type="caution">
    <text evidence="2">The sequence shown here is derived from an EMBL/GenBank/DDBJ whole genome shotgun (WGS) entry which is preliminary data.</text>
</comment>
<dbReference type="PANTHER" id="PTHR37017:SF11">
    <property type="entry name" value="ESTERASE_LIPASE_THIOESTERASE DOMAIN-CONTAINING PROTEIN"/>
    <property type="match status" value="1"/>
</dbReference>
<keyword evidence="2" id="KW-0378">Hydrolase</keyword>
<feature type="domain" description="AB hydrolase-1" evidence="1">
    <location>
        <begin position="18"/>
        <end position="248"/>
    </location>
</feature>
<dbReference type="Proteomes" id="UP000005038">
    <property type="component" value="Unassembled WGS sequence"/>
</dbReference>
<evidence type="ECO:0000313" key="3">
    <source>
        <dbReference type="Proteomes" id="UP000005038"/>
    </source>
</evidence>
<dbReference type="GO" id="GO:0016787">
    <property type="term" value="F:hydrolase activity"/>
    <property type="evidence" value="ECO:0007669"/>
    <property type="project" value="UniProtKB-KW"/>
</dbReference>
<dbReference type="Pfam" id="PF12697">
    <property type="entry name" value="Abhydrolase_6"/>
    <property type="match status" value="1"/>
</dbReference>
<keyword evidence="3" id="KW-1185">Reference proteome</keyword>
<gene>
    <name evidence="2" type="ORF">GOOTI_128_00360</name>
</gene>
<proteinExistence type="predicted"/>
<dbReference type="AlphaFoldDB" id="H5TN34"/>
<dbReference type="PANTHER" id="PTHR37017">
    <property type="entry name" value="AB HYDROLASE-1 DOMAIN-CONTAINING PROTEIN-RELATED"/>
    <property type="match status" value="1"/>
</dbReference>
<dbReference type="OrthoDB" id="9773549at2"/>
<dbReference type="InterPro" id="IPR029058">
    <property type="entry name" value="AB_hydrolase_fold"/>
</dbReference>
<dbReference type="EMBL" id="BAFB01000128">
    <property type="protein sequence ID" value="GAB34892.1"/>
    <property type="molecule type" value="Genomic_DNA"/>
</dbReference>
<dbReference type="InterPro" id="IPR052897">
    <property type="entry name" value="Sec-Metab_Biosynth_Hydrolase"/>
</dbReference>
<evidence type="ECO:0000313" key="2">
    <source>
        <dbReference type="EMBL" id="GAB34892.1"/>
    </source>
</evidence>
<dbReference type="InterPro" id="IPR000073">
    <property type="entry name" value="AB_hydrolase_1"/>
</dbReference>
<dbReference type="Gene3D" id="3.40.50.1820">
    <property type="entry name" value="alpha/beta hydrolase"/>
    <property type="match status" value="1"/>
</dbReference>
<name>H5TN34_GORO1</name>
<accession>H5TN34</accession>
<reference evidence="2" key="1">
    <citation type="submission" date="2012-02" db="EMBL/GenBank/DDBJ databases">
        <title>Whole genome shotgun sequence of Gordonia otitidis NBRC 100426.</title>
        <authorList>
            <person name="Yoshida I."/>
            <person name="Hosoyama A."/>
            <person name="Tsuchikane K."/>
            <person name="Katsumata H."/>
            <person name="Yamazaki S."/>
            <person name="Fujita N."/>
        </authorList>
    </citation>
    <scope>NUCLEOTIDE SEQUENCE [LARGE SCALE GENOMIC DNA]</scope>
    <source>
        <strain evidence="2">NBRC 100426</strain>
    </source>
</reference>
<evidence type="ECO:0000259" key="1">
    <source>
        <dbReference type="Pfam" id="PF12697"/>
    </source>
</evidence>